<feature type="transmembrane region" description="Helical" evidence="1">
    <location>
        <begin position="62"/>
        <end position="83"/>
    </location>
</feature>
<dbReference type="Proteomes" id="UP000006903">
    <property type="component" value="Chromosome"/>
</dbReference>
<dbReference type="STRING" id="490899.DKAM_0256"/>
<dbReference type="PANTHER" id="PTHR43229:SF2">
    <property type="entry name" value="NODULATION PROTEIN J"/>
    <property type="match status" value="1"/>
</dbReference>
<keyword evidence="1" id="KW-0812">Transmembrane</keyword>
<feature type="transmembrane region" description="Helical" evidence="1">
    <location>
        <begin position="232"/>
        <end position="252"/>
    </location>
</feature>
<evidence type="ECO:0000313" key="2">
    <source>
        <dbReference type="EMBL" id="ACL10582.1"/>
    </source>
</evidence>
<dbReference type="InterPro" id="IPR051784">
    <property type="entry name" value="Nod_factor_ABC_transporter"/>
</dbReference>
<feature type="transmembrane region" description="Helical" evidence="1">
    <location>
        <begin position="145"/>
        <end position="170"/>
    </location>
</feature>
<evidence type="ECO:0000256" key="1">
    <source>
        <dbReference type="SAM" id="Phobius"/>
    </source>
</evidence>
<dbReference type="KEGG" id="dka:DKAM_0256"/>
<feature type="transmembrane region" description="Helical" evidence="1">
    <location>
        <begin position="177"/>
        <end position="195"/>
    </location>
</feature>
<dbReference type="GeneID" id="7170540"/>
<dbReference type="PANTHER" id="PTHR43229">
    <property type="entry name" value="NODULATION PROTEIN J"/>
    <property type="match status" value="1"/>
</dbReference>
<feature type="transmembrane region" description="Helical" evidence="1">
    <location>
        <begin position="29"/>
        <end position="50"/>
    </location>
</feature>
<gene>
    <name evidence="2" type="ordered locus">DKAM_0256</name>
</gene>
<dbReference type="RefSeq" id="WP_012607924.1">
    <property type="nucleotide sequence ID" value="NC_011766.1"/>
</dbReference>
<sequence>MRELLEIIRAEYMFVYGDIIRRKSAFISLLAYPYMLTVFILGIGYGLGGLNTFTEKTGADPLLFYISGSYMMLSIMAVSDDLLWRPDFDHWMGTLPYVLLSPVKRVYRYVAIPLPRLTLVVLLGSTSIVPVFILLHGVSGLVESLAIIAMTIAASLSFIPVSLLIMGLLYRSTGENWRVLNIVRPLIMILLGVYYPRYMMPWVARLITYLIPSSSIIEAVQRLLTSLELDSYSWMLIGLATALTLIYLPIGVRSIVKWEGKLRAAGVKTE</sequence>
<accession>B8D2K1</accession>
<dbReference type="HOGENOM" id="CLU_1032933_0_0_2"/>
<evidence type="ECO:0000313" key="3">
    <source>
        <dbReference type="Proteomes" id="UP000006903"/>
    </source>
</evidence>
<organism evidence="2 3">
    <name type="scientific">Desulfurococcus amylolyticus (strain DSM 18924 / JCM 16383 / VKM B-2413 / 1221n)</name>
    <name type="common">Desulfurococcus kamchatkensis</name>
    <dbReference type="NCBI Taxonomy" id="490899"/>
    <lineage>
        <taxon>Archaea</taxon>
        <taxon>Thermoproteota</taxon>
        <taxon>Thermoprotei</taxon>
        <taxon>Desulfurococcales</taxon>
        <taxon>Desulfurococcaceae</taxon>
        <taxon>Desulfurococcus</taxon>
    </lineage>
</organism>
<feature type="transmembrane region" description="Helical" evidence="1">
    <location>
        <begin position="117"/>
        <end position="139"/>
    </location>
</feature>
<keyword evidence="1" id="KW-1133">Transmembrane helix</keyword>
<dbReference type="AlphaFoldDB" id="B8D2K1"/>
<keyword evidence="1" id="KW-0472">Membrane</keyword>
<proteinExistence type="predicted"/>
<name>B8D2K1_DESA1</name>
<dbReference type="EMBL" id="CP001140">
    <property type="protein sequence ID" value="ACL10582.1"/>
    <property type="molecule type" value="Genomic_DNA"/>
</dbReference>
<dbReference type="eggNOG" id="arCOG01465">
    <property type="taxonomic scope" value="Archaea"/>
</dbReference>
<reference evidence="2 3" key="1">
    <citation type="journal article" date="2009" name="J. Bacteriol.">
        <title>Complete genome sequence of the anaerobic, protein-degrading hyperthermophilic crenarchaeon Desulfurococcus kamchatkensis.</title>
        <authorList>
            <person name="Ravin N.V."/>
            <person name="Mardanov A.V."/>
            <person name="Beletsky A.V."/>
            <person name="Kublanov I.V."/>
            <person name="Kolganova T.V."/>
            <person name="Lebedinsky A.V."/>
            <person name="Chernyh N.A."/>
            <person name="Bonch-Osmolovskaya E.A."/>
            <person name="Skryabin K.G."/>
        </authorList>
    </citation>
    <scope>NUCLEOTIDE SEQUENCE [LARGE SCALE GENOMIC DNA]</scope>
    <source>
        <strain evidence="3">DSM 18924 / JCM 16383 / VKM B-2413 / 1221n</strain>
    </source>
</reference>
<protein>
    <submittedName>
        <fullName evidence="2">ABC-2 type transporter</fullName>
    </submittedName>
</protein>